<keyword evidence="4" id="KW-1185">Reference proteome</keyword>
<proteinExistence type="inferred from homology"/>
<dbReference type="CDD" id="cd08023">
    <property type="entry name" value="GH16_laminarinase_like"/>
    <property type="match status" value="1"/>
</dbReference>
<name>A0ABT3PVK0_9BACT</name>
<dbReference type="GO" id="GO:0016787">
    <property type="term" value="F:hydrolase activity"/>
    <property type="evidence" value="ECO:0007669"/>
    <property type="project" value="UniProtKB-KW"/>
</dbReference>
<sequence>MGASKWIILVVCLSFVACSGNQESSKGEEELEPEAIDGYTLVWHDEFNEGNKPDTSNWGYEHGFVRNNELQWYQQDNATIEDGRLVIEGRRERVENSFYDSTSDDWRRSRPYAGYTSSSINTRGKQEFQFGLFKIQARIDTAKGMWPAIWTLGTHPERGWPANGEIDVMEFYRSEGEPVILANAAWTDGNNQPVWDEGKVSFEHFLNQDPDWPEKFHVWKMDWTQDYIKLYLDDELINEIDLSKTENPDGFNPFHQPHYILLNLAIGSNGGNPSDTQFPKRYEIDYVRIYQKE</sequence>
<comment type="similarity">
    <text evidence="1">Belongs to the glycosyl hydrolase 16 family.</text>
</comment>
<protein>
    <submittedName>
        <fullName evidence="3">Glycoside hydrolase family 16 protein</fullName>
    </submittedName>
</protein>
<evidence type="ECO:0000259" key="2">
    <source>
        <dbReference type="PROSITE" id="PS51762"/>
    </source>
</evidence>
<dbReference type="InterPro" id="IPR050546">
    <property type="entry name" value="Glycosyl_Hydrlase_16"/>
</dbReference>
<dbReference type="InterPro" id="IPR000757">
    <property type="entry name" value="Beta-glucanase-like"/>
</dbReference>
<organism evidence="3 4">
    <name type="scientific">Fodinibius salicampi</name>
    <dbReference type="NCBI Taxonomy" id="1920655"/>
    <lineage>
        <taxon>Bacteria</taxon>
        <taxon>Pseudomonadati</taxon>
        <taxon>Balneolota</taxon>
        <taxon>Balneolia</taxon>
        <taxon>Balneolales</taxon>
        <taxon>Balneolaceae</taxon>
        <taxon>Fodinibius</taxon>
    </lineage>
</organism>
<dbReference type="PANTHER" id="PTHR10963:SF55">
    <property type="entry name" value="GLYCOSIDE HYDROLASE FAMILY 16 PROTEIN"/>
    <property type="match status" value="1"/>
</dbReference>
<evidence type="ECO:0000313" key="3">
    <source>
        <dbReference type="EMBL" id="MCW9711870.1"/>
    </source>
</evidence>
<dbReference type="PROSITE" id="PS51762">
    <property type="entry name" value="GH16_2"/>
    <property type="match status" value="1"/>
</dbReference>
<comment type="caution">
    <text evidence="3">The sequence shown here is derived from an EMBL/GenBank/DDBJ whole genome shotgun (WGS) entry which is preliminary data.</text>
</comment>
<dbReference type="Proteomes" id="UP001207337">
    <property type="component" value="Unassembled WGS sequence"/>
</dbReference>
<dbReference type="EMBL" id="JAJNDC010000001">
    <property type="protein sequence ID" value="MCW9711870.1"/>
    <property type="molecule type" value="Genomic_DNA"/>
</dbReference>
<feature type="domain" description="GH16" evidence="2">
    <location>
        <begin position="45"/>
        <end position="293"/>
    </location>
</feature>
<keyword evidence="3" id="KW-0378">Hydrolase</keyword>
<reference evidence="3 4" key="1">
    <citation type="submission" date="2021-11" db="EMBL/GenBank/DDBJ databases">
        <title>Aliifidinibius sp. nov., a new bacterium isolated from saline soil.</title>
        <authorList>
            <person name="Galisteo C."/>
            <person name="De La Haba R."/>
            <person name="Sanchez-Porro C."/>
            <person name="Ventosa A."/>
        </authorList>
    </citation>
    <scope>NUCLEOTIDE SEQUENCE [LARGE SCALE GENOMIC DNA]</scope>
    <source>
        <strain evidence="3 4">KACC 190600</strain>
    </source>
</reference>
<dbReference type="Gene3D" id="2.60.120.200">
    <property type="match status" value="1"/>
</dbReference>
<dbReference type="PANTHER" id="PTHR10963">
    <property type="entry name" value="GLYCOSYL HYDROLASE-RELATED"/>
    <property type="match status" value="1"/>
</dbReference>
<dbReference type="SUPFAM" id="SSF49899">
    <property type="entry name" value="Concanavalin A-like lectins/glucanases"/>
    <property type="match status" value="1"/>
</dbReference>
<dbReference type="Pfam" id="PF00722">
    <property type="entry name" value="Glyco_hydro_16"/>
    <property type="match status" value="1"/>
</dbReference>
<accession>A0ABT3PVK0</accession>
<gene>
    <name evidence="3" type="ORF">LQ318_03040</name>
</gene>
<dbReference type="InterPro" id="IPR013320">
    <property type="entry name" value="ConA-like_dom_sf"/>
</dbReference>
<evidence type="ECO:0000256" key="1">
    <source>
        <dbReference type="ARBA" id="ARBA00006865"/>
    </source>
</evidence>
<dbReference type="PROSITE" id="PS51257">
    <property type="entry name" value="PROKAR_LIPOPROTEIN"/>
    <property type="match status" value="1"/>
</dbReference>
<evidence type="ECO:0000313" key="4">
    <source>
        <dbReference type="Proteomes" id="UP001207337"/>
    </source>
</evidence>
<dbReference type="RefSeq" id="WP_265787415.1">
    <property type="nucleotide sequence ID" value="NZ_BAABRS010000001.1"/>
</dbReference>